<evidence type="ECO:0000256" key="1">
    <source>
        <dbReference type="SAM" id="MobiDB-lite"/>
    </source>
</evidence>
<feature type="region of interest" description="Disordered" evidence="1">
    <location>
        <begin position="1"/>
        <end position="20"/>
    </location>
</feature>
<feature type="compositionally biased region" description="Basic and acidic residues" evidence="1">
    <location>
        <begin position="11"/>
        <end position="20"/>
    </location>
</feature>
<name>A0A061I279_CRIGR</name>
<evidence type="ECO:0000313" key="2">
    <source>
        <dbReference type="EMBL" id="ERE66461.1"/>
    </source>
</evidence>
<accession>A0A061I279</accession>
<proteinExistence type="predicted"/>
<dbReference type="EMBL" id="KE682659">
    <property type="protein sequence ID" value="ERE66461.1"/>
    <property type="molecule type" value="Genomic_DNA"/>
</dbReference>
<protein>
    <submittedName>
        <fullName evidence="2">Uncharacterized protein</fullName>
    </submittedName>
</protein>
<feature type="region of interest" description="Disordered" evidence="1">
    <location>
        <begin position="52"/>
        <end position="74"/>
    </location>
</feature>
<sequence length="74" mass="8463">MKERKKGRKEGKKEGKEREKVMELELIKALDSDQNLVPSSLLSPLSPLRRSLLASPKSSSKAFSQVRSIRKNRR</sequence>
<evidence type="ECO:0000313" key="3">
    <source>
        <dbReference type="Proteomes" id="UP000030759"/>
    </source>
</evidence>
<dbReference type="AlphaFoldDB" id="A0A061I279"/>
<organism evidence="2 3">
    <name type="scientific">Cricetulus griseus</name>
    <name type="common">Chinese hamster</name>
    <name type="synonym">Cricetulus barabensis griseus</name>
    <dbReference type="NCBI Taxonomy" id="10029"/>
    <lineage>
        <taxon>Eukaryota</taxon>
        <taxon>Metazoa</taxon>
        <taxon>Chordata</taxon>
        <taxon>Craniata</taxon>
        <taxon>Vertebrata</taxon>
        <taxon>Euteleostomi</taxon>
        <taxon>Mammalia</taxon>
        <taxon>Eutheria</taxon>
        <taxon>Euarchontoglires</taxon>
        <taxon>Glires</taxon>
        <taxon>Rodentia</taxon>
        <taxon>Myomorpha</taxon>
        <taxon>Muroidea</taxon>
        <taxon>Cricetidae</taxon>
        <taxon>Cricetinae</taxon>
        <taxon>Cricetulus</taxon>
    </lineage>
</organism>
<reference evidence="3" key="1">
    <citation type="journal article" date="2013" name="Nat. Biotechnol.">
        <title>Chinese hamster genome sequenced from sorted chromosomes.</title>
        <authorList>
            <person name="Brinkrolf K."/>
            <person name="Rupp O."/>
            <person name="Laux H."/>
            <person name="Kollin F."/>
            <person name="Ernst W."/>
            <person name="Linke B."/>
            <person name="Kofler R."/>
            <person name="Romand S."/>
            <person name="Hesse F."/>
            <person name="Budach W.E."/>
            <person name="Galosy S."/>
            <person name="Muller D."/>
            <person name="Noll T."/>
            <person name="Wienberg J."/>
            <person name="Jostock T."/>
            <person name="Leonard M."/>
            <person name="Grillari J."/>
            <person name="Tauch A."/>
            <person name="Goesmann A."/>
            <person name="Helk B."/>
            <person name="Mott J.E."/>
            <person name="Puhler A."/>
            <person name="Borth N."/>
        </authorList>
    </citation>
    <scope>NUCLEOTIDE SEQUENCE [LARGE SCALE GENOMIC DNA]</scope>
    <source>
        <strain evidence="3">17A/GY</strain>
    </source>
</reference>
<feature type="compositionally biased region" description="Low complexity" evidence="1">
    <location>
        <begin position="52"/>
        <end position="62"/>
    </location>
</feature>
<dbReference type="Proteomes" id="UP000030759">
    <property type="component" value="Unassembled WGS sequence"/>
</dbReference>
<gene>
    <name evidence="2" type="ORF">H671_8g19408</name>
</gene>
<feature type="compositionally biased region" description="Basic residues" evidence="1">
    <location>
        <begin position="1"/>
        <end position="10"/>
    </location>
</feature>